<dbReference type="PRINTS" id="PR00175">
    <property type="entry name" value="NAALASMPORT"/>
</dbReference>
<dbReference type="PANTHER" id="PTHR30330">
    <property type="entry name" value="AGSS FAMILY TRANSPORTER, SODIUM-ALANINE"/>
    <property type="match status" value="1"/>
</dbReference>
<dbReference type="Pfam" id="PF01235">
    <property type="entry name" value="Na_Ala_symp"/>
    <property type="match status" value="1"/>
</dbReference>
<evidence type="ECO:0000313" key="11">
    <source>
        <dbReference type="Proteomes" id="UP000503297"/>
    </source>
</evidence>
<feature type="transmembrane region" description="Helical" evidence="9">
    <location>
        <begin position="215"/>
        <end position="237"/>
    </location>
</feature>
<dbReference type="InterPro" id="IPR001463">
    <property type="entry name" value="Na/Ala_symport"/>
</dbReference>
<keyword evidence="4 9" id="KW-1003">Cell membrane</keyword>
<keyword evidence="6 9" id="KW-0769">Symport</keyword>
<feature type="transmembrane region" description="Helical" evidence="9">
    <location>
        <begin position="386"/>
        <end position="404"/>
    </location>
</feature>
<feature type="transmembrane region" description="Helical" evidence="9">
    <location>
        <begin position="15"/>
        <end position="33"/>
    </location>
</feature>
<keyword evidence="3 9" id="KW-0813">Transport</keyword>
<comment type="subcellular location">
    <subcellularLocation>
        <location evidence="1 9">Cell membrane</location>
        <topology evidence="1 9">Multi-pass membrane protein</topology>
    </subcellularLocation>
</comment>
<dbReference type="PANTHER" id="PTHR30330:SF1">
    <property type="entry name" value="AMINO-ACID CARRIER PROTEIN ALST"/>
    <property type="match status" value="1"/>
</dbReference>
<proteinExistence type="inferred from homology"/>
<evidence type="ECO:0000256" key="7">
    <source>
        <dbReference type="ARBA" id="ARBA00022989"/>
    </source>
</evidence>
<dbReference type="RefSeq" id="WP_173163545.1">
    <property type="nucleotide sequence ID" value="NZ_CP053716.1"/>
</dbReference>
<evidence type="ECO:0000256" key="5">
    <source>
        <dbReference type="ARBA" id="ARBA00022692"/>
    </source>
</evidence>
<keyword evidence="8 9" id="KW-0472">Membrane</keyword>
<dbReference type="KEGG" id="bwa:HLV38_01165"/>
<dbReference type="Proteomes" id="UP000503297">
    <property type="component" value="Chromosome"/>
</dbReference>
<keyword evidence="7 9" id="KW-1133">Transmembrane helix</keyword>
<evidence type="ECO:0000313" key="10">
    <source>
        <dbReference type="EMBL" id="QKF06883.1"/>
    </source>
</evidence>
<dbReference type="EMBL" id="CP053716">
    <property type="protein sequence ID" value="QKF06883.1"/>
    <property type="molecule type" value="Genomic_DNA"/>
</dbReference>
<keyword evidence="11" id="KW-1185">Reference proteome</keyword>
<accession>A0A6M8J2H9</accession>
<feature type="transmembrane region" description="Helical" evidence="9">
    <location>
        <begin position="306"/>
        <end position="326"/>
    </location>
</feature>
<evidence type="ECO:0000256" key="6">
    <source>
        <dbReference type="ARBA" id="ARBA00022847"/>
    </source>
</evidence>
<reference evidence="11" key="1">
    <citation type="submission" date="2020-05" db="EMBL/GenBank/DDBJ databases">
        <title>Novel species in genus Nocardioides.</title>
        <authorList>
            <person name="Zhang G."/>
        </authorList>
    </citation>
    <scope>NUCLEOTIDE SEQUENCE [LARGE SCALE GENOMIC DNA]</scope>
    <source>
        <strain evidence="11">zg-1050</strain>
    </source>
</reference>
<dbReference type="NCBIfam" id="TIGR00835">
    <property type="entry name" value="agcS"/>
    <property type="match status" value="1"/>
</dbReference>
<dbReference type="FunFam" id="1.20.1740.10:FF:000004">
    <property type="entry name" value="Sodium:alanine symporter family protein"/>
    <property type="match status" value="1"/>
</dbReference>
<evidence type="ECO:0000256" key="9">
    <source>
        <dbReference type="RuleBase" id="RU363064"/>
    </source>
</evidence>
<feature type="transmembrane region" description="Helical" evidence="9">
    <location>
        <begin position="416"/>
        <end position="440"/>
    </location>
</feature>
<dbReference type="Gene3D" id="1.20.1740.10">
    <property type="entry name" value="Amino acid/polyamine transporter I"/>
    <property type="match status" value="1"/>
</dbReference>
<dbReference type="AlphaFoldDB" id="A0A6M8J2H9"/>
<keyword evidence="5 9" id="KW-0812">Transmembrane</keyword>
<sequence length="498" mass="53521">MDALIAVTDVINTYMYTYLLVFLLIIAGAYFSIRTRFVQFRYFKDMFSALTEKRHVDGSDAVSSFQALMVSTASRVGTGNIAGVATAIAMGGPGAVFWMWAMSIVGAASAFVESTLAQIWKVRGEEGEFRGGPAYYIQQALGKRWLGVVFACSLVLCFAVGFNGLQAFNLSSSFEYFIPGFRGSMAAFGLAVILTMFTAVIIFGGVKRVGVLSSVIVPMMAVVYLGFAVVLTIINIADVPAVMSLIFSSAFDFQSIFGGFAGSVVVIGIKRGLFSNEAGMGSAPNAAAAASVSHPAKQGLVQTLSVFIDTAIICTCSAMIILLFYVNGNPGDLNGMPLVQAAVEHAVGPVGIYVITFSIVAFAFSSIIGNYFYAESNIKFIKNNKVVLFVFRVGCCIAVFFGAQSNFTLAWNLSDILMGIEAIINIFAILLLGKWAMAALDDYAEQKRKGLDPVFTVDSIPGLPACECWHVKREELEHMERIKAAEAAHKVAEGILRD</sequence>
<gene>
    <name evidence="10" type="ORF">HLV38_01165</name>
</gene>
<evidence type="ECO:0000256" key="4">
    <source>
        <dbReference type="ARBA" id="ARBA00022475"/>
    </source>
</evidence>
<organism evidence="10 11">
    <name type="scientific">Berryella wangjianweii</name>
    <dbReference type="NCBI Taxonomy" id="2734634"/>
    <lineage>
        <taxon>Bacteria</taxon>
        <taxon>Bacillati</taxon>
        <taxon>Actinomycetota</taxon>
        <taxon>Coriobacteriia</taxon>
        <taxon>Eggerthellales</taxon>
        <taxon>Eggerthellaceae</taxon>
        <taxon>Berryella</taxon>
    </lineage>
</organism>
<feature type="transmembrane region" description="Helical" evidence="9">
    <location>
        <begin position="185"/>
        <end position="203"/>
    </location>
</feature>
<evidence type="ECO:0000256" key="3">
    <source>
        <dbReference type="ARBA" id="ARBA00022448"/>
    </source>
</evidence>
<evidence type="ECO:0000256" key="1">
    <source>
        <dbReference type="ARBA" id="ARBA00004651"/>
    </source>
</evidence>
<dbReference type="GO" id="GO:0005283">
    <property type="term" value="F:amino acid:sodium symporter activity"/>
    <property type="evidence" value="ECO:0007669"/>
    <property type="project" value="InterPro"/>
</dbReference>
<feature type="transmembrane region" description="Helical" evidence="9">
    <location>
        <begin position="243"/>
        <end position="269"/>
    </location>
</feature>
<feature type="transmembrane region" description="Helical" evidence="9">
    <location>
        <begin position="145"/>
        <end position="165"/>
    </location>
</feature>
<protein>
    <submittedName>
        <fullName evidence="10">Alanine:cation symporter family protein</fullName>
    </submittedName>
</protein>
<evidence type="ECO:0000256" key="8">
    <source>
        <dbReference type="ARBA" id="ARBA00023136"/>
    </source>
</evidence>
<evidence type="ECO:0000256" key="2">
    <source>
        <dbReference type="ARBA" id="ARBA00009261"/>
    </source>
</evidence>
<comment type="similarity">
    <text evidence="2 9">Belongs to the alanine or glycine:cation symporter (AGCS) (TC 2.A.25) family.</text>
</comment>
<name>A0A6M8J2H9_9ACTN</name>
<dbReference type="GO" id="GO:0005886">
    <property type="term" value="C:plasma membrane"/>
    <property type="evidence" value="ECO:0007669"/>
    <property type="project" value="UniProtKB-SubCell"/>
</dbReference>
<feature type="transmembrane region" description="Helical" evidence="9">
    <location>
        <begin position="346"/>
        <end position="374"/>
    </location>
</feature>